<gene>
    <name evidence="4" type="ORF">SAMN04487969_14618</name>
</gene>
<dbReference type="SUPFAM" id="SSF51735">
    <property type="entry name" value="NAD(P)-binding Rossmann-fold domains"/>
    <property type="match status" value="1"/>
</dbReference>
<evidence type="ECO:0000313" key="4">
    <source>
        <dbReference type="EMBL" id="SFF47075.1"/>
    </source>
</evidence>
<dbReference type="InterPro" id="IPR050984">
    <property type="entry name" value="Gfo/Idh/MocA_domain"/>
</dbReference>
<dbReference type="InterPro" id="IPR000683">
    <property type="entry name" value="Gfo/Idh/MocA-like_OxRdtase_N"/>
</dbReference>
<dbReference type="GO" id="GO:0016491">
    <property type="term" value="F:oxidoreductase activity"/>
    <property type="evidence" value="ECO:0007669"/>
    <property type="project" value="UniProtKB-KW"/>
</dbReference>
<dbReference type="Proteomes" id="UP000183410">
    <property type="component" value="Unassembled WGS sequence"/>
</dbReference>
<dbReference type="PANTHER" id="PTHR22604">
    <property type="entry name" value="OXIDOREDUCTASES"/>
    <property type="match status" value="1"/>
</dbReference>
<keyword evidence="5" id="KW-1185">Reference proteome</keyword>
<keyword evidence="2" id="KW-0560">Oxidoreductase</keyword>
<name>A0A1I2IXE2_9BACL</name>
<dbReference type="Gene3D" id="3.40.50.720">
    <property type="entry name" value="NAD(P)-binding Rossmann-like Domain"/>
    <property type="match status" value="1"/>
</dbReference>
<evidence type="ECO:0000256" key="2">
    <source>
        <dbReference type="ARBA" id="ARBA00023002"/>
    </source>
</evidence>
<dbReference type="Pfam" id="PF01408">
    <property type="entry name" value="GFO_IDH_MocA"/>
    <property type="match status" value="1"/>
</dbReference>
<accession>A0A1I2IXE2</accession>
<evidence type="ECO:0000256" key="1">
    <source>
        <dbReference type="ARBA" id="ARBA00010928"/>
    </source>
</evidence>
<dbReference type="PANTHER" id="PTHR22604:SF105">
    <property type="entry name" value="TRANS-1,2-DIHYDROBENZENE-1,2-DIOL DEHYDROGENASE"/>
    <property type="match status" value="1"/>
</dbReference>
<sequence>MERKIRWGLLGSGSIVDRWICGAKQLNDVEIVAVSSRTIESAQKMAQKHDIPLALEYEALLKRTDIDVVYIPVPHPAHKKMAIMAMEHGKSVLVEKPACVNEGELIEVLECAQNNNVFFMYKIFSDDEQDKVIIK</sequence>
<evidence type="ECO:0000259" key="3">
    <source>
        <dbReference type="Pfam" id="PF01408"/>
    </source>
</evidence>
<protein>
    <submittedName>
        <fullName evidence="4">Oxidoreductase family, NAD-binding Rossmann fold</fullName>
    </submittedName>
</protein>
<organism evidence="4 5">
    <name type="scientific">Paenibacillus algorifonticola</name>
    <dbReference type="NCBI Taxonomy" id="684063"/>
    <lineage>
        <taxon>Bacteria</taxon>
        <taxon>Bacillati</taxon>
        <taxon>Bacillota</taxon>
        <taxon>Bacilli</taxon>
        <taxon>Bacillales</taxon>
        <taxon>Paenibacillaceae</taxon>
        <taxon>Paenibacillus</taxon>
    </lineage>
</organism>
<dbReference type="EMBL" id="FONN01000046">
    <property type="protein sequence ID" value="SFF47075.1"/>
    <property type="molecule type" value="Genomic_DNA"/>
</dbReference>
<comment type="similarity">
    <text evidence="1">Belongs to the Gfo/Idh/MocA family.</text>
</comment>
<proteinExistence type="inferred from homology"/>
<reference evidence="5" key="1">
    <citation type="submission" date="2016-10" db="EMBL/GenBank/DDBJ databases">
        <authorList>
            <person name="Varghese N."/>
            <person name="Submissions S."/>
        </authorList>
    </citation>
    <scope>NUCLEOTIDE SEQUENCE [LARGE SCALE GENOMIC DNA]</scope>
    <source>
        <strain evidence="5">CGMCC 1.10223</strain>
    </source>
</reference>
<evidence type="ECO:0000313" key="5">
    <source>
        <dbReference type="Proteomes" id="UP000183410"/>
    </source>
</evidence>
<dbReference type="InterPro" id="IPR036291">
    <property type="entry name" value="NAD(P)-bd_dom_sf"/>
</dbReference>
<dbReference type="AlphaFoldDB" id="A0A1I2IXE2"/>
<dbReference type="GO" id="GO:0000166">
    <property type="term" value="F:nucleotide binding"/>
    <property type="evidence" value="ECO:0007669"/>
    <property type="project" value="InterPro"/>
</dbReference>
<feature type="domain" description="Gfo/Idh/MocA-like oxidoreductase N-terminal" evidence="3">
    <location>
        <begin position="5"/>
        <end position="121"/>
    </location>
</feature>